<feature type="transmembrane region" description="Helical" evidence="10">
    <location>
        <begin position="12"/>
        <end position="34"/>
    </location>
</feature>
<evidence type="ECO:0000256" key="5">
    <source>
        <dbReference type="ARBA" id="ARBA00022777"/>
    </source>
</evidence>
<dbReference type="EMBL" id="QYRT01000001">
    <property type="protein sequence ID" value="TIH40890.1"/>
    <property type="molecule type" value="Genomic_DNA"/>
</dbReference>
<evidence type="ECO:0000256" key="6">
    <source>
        <dbReference type="ARBA" id="ARBA00022840"/>
    </source>
</evidence>
<feature type="region of interest" description="Disordered" evidence="9">
    <location>
        <begin position="481"/>
        <end position="516"/>
    </location>
</feature>
<keyword evidence="7" id="KW-0829">Tyrosine-protein kinase</keyword>
<dbReference type="SUPFAM" id="SSF52540">
    <property type="entry name" value="P-loop containing nucleoside triphosphate hydrolases"/>
    <property type="match status" value="1"/>
</dbReference>
<evidence type="ECO:0000256" key="3">
    <source>
        <dbReference type="ARBA" id="ARBA00022679"/>
    </source>
</evidence>
<dbReference type="CDD" id="cd05387">
    <property type="entry name" value="BY-kinase"/>
    <property type="match status" value="1"/>
</dbReference>
<dbReference type="Gene3D" id="3.40.50.300">
    <property type="entry name" value="P-loop containing nucleotide triphosphate hydrolases"/>
    <property type="match status" value="1"/>
</dbReference>
<dbReference type="GO" id="GO:0005886">
    <property type="term" value="C:plasma membrane"/>
    <property type="evidence" value="ECO:0007669"/>
    <property type="project" value="UniProtKB-ARBA"/>
</dbReference>
<protein>
    <recommendedName>
        <fullName evidence="2">non-specific protein-tyrosine kinase</fullName>
        <ecNumber evidence="2">2.7.10.2</ecNumber>
    </recommendedName>
</protein>
<comment type="caution">
    <text evidence="11">The sequence shown here is derived from an EMBL/GenBank/DDBJ whole genome shotgun (WGS) entry which is preliminary data.</text>
</comment>
<comment type="catalytic activity">
    <reaction evidence="8">
        <text>L-tyrosyl-[protein] + ATP = O-phospho-L-tyrosyl-[protein] + ADP + H(+)</text>
        <dbReference type="Rhea" id="RHEA:10596"/>
        <dbReference type="Rhea" id="RHEA-COMP:10136"/>
        <dbReference type="Rhea" id="RHEA-COMP:20101"/>
        <dbReference type="ChEBI" id="CHEBI:15378"/>
        <dbReference type="ChEBI" id="CHEBI:30616"/>
        <dbReference type="ChEBI" id="CHEBI:46858"/>
        <dbReference type="ChEBI" id="CHEBI:61978"/>
        <dbReference type="ChEBI" id="CHEBI:456216"/>
        <dbReference type="EC" id="2.7.10.2"/>
    </reaction>
</comment>
<dbReference type="Pfam" id="PF10609">
    <property type="entry name" value="ParA"/>
    <property type="match status" value="1"/>
</dbReference>
<organism evidence="11 12">
    <name type="scientific">Subtercola vilae</name>
    <dbReference type="NCBI Taxonomy" id="2056433"/>
    <lineage>
        <taxon>Bacteria</taxon>
        <taxon>Bacillati</taxon>
        <taxon>Actinomycetota</taxon>
        <taxon>Actinomycetes</taxon>
        <taxon>Micrococcales</taxon>
        <taxon>Microbacteriaceae</taxon>
        <taxon>Subtercola</taxon>
    </lineage>
</organism>
<gene>
    <name evidence="11" type="ORF">D4765_00310</name>
</gene>
<evidence type="ECO:0000256" key="9">
    <source>
        <dbReference type="SAM" id="MobiDB-lite"/>
    </source>
</evidence>
<evidence type="ECO:0000256" key="2">
    <source>
        <dbReference type="ARBA" id="ARBA00011903"/>
    </source>
</evidence>
<dbReference type="PANTHER" id="PTHR32309">
    <property type="entry name" value="TYROSINE-PROTEIN KINASE"/>
    <property type="match status" value="1"/>
</dbReference>
<keyword evidence="10" id="KW-0472">Membrane</keyword>
<dbReference type="RefSeq" id="WP_136640222.1">
    <property type="nucleotide sequence ID" value="NZ_QYRT01000001.1"/>
</dbReference>
<evidence type="ECO:0000256" key="10">
    <source>
        <dbReference type="SAM" id="Phobius"/>
    </source>
</evidence>
<dbReference type="GO" id="GO:0005524">
    <property type="term" value="F:ATP binding"/>
    <property type="evidence" value="ECO:0007669"/>
    <property type="project" value="UniProtKB-KW"/>
</dbReference>
<keyword evidence="10" id="KW-0812">Transmembrane</keyword>
<dbReference type="InterPro" id="IPR033756">
    <property type="entry name" value="YlxH/NBP35"/>
</dbReference>
<proteinExistence type="inferred from homology"/>
<evidence type="ECO:0000256" key="8">
    <source>
        <dbReference type="ARBA" id="ARBA00051245"/>
    </source>
</evidence>
<dbReference type="PANTHER" id="PTHR32309:SF13">
    <property type="entry name" value="FERRIC ENTEROBACTIN TRANSPORT PROTEIN FEPE"/>
    <property type="match status" value="1"/>
</dbReference>
<dbReference type="GO" id="GO:0004715">
    <property type="term" value="F:non-membrane spanning protein tyrosine kinase activity"/>
    <property type="evidence" value="ECO:0007669"/>
    <property type="project" value="UniProtKB-EC"/>
</dbReference>
<dbReference type="NCBIfam" id="TIGR01007">
    <property type="entry name" value="eps_fam"/>
    <property type="match status" value="1"/>
</dbReference>
<keyword evidence="5 11" id="KW-0418">Kinase</keyword>
<dbReference type="FunFam" id="3.40.50.300:FF:000527">
    <property type="entry name" value="Tyrosine-protein kinase etk"/>
    <property type="match status" value="1"/>
</dbReference>
<keyword evidence="12" id="KW-1185">Reference proteome</keyword>
<comment type="similarity">
    <text evidence="1">Belongs to the CpsD/CapB family.</text>
</comment>
<keyword evidence="10" id="KW-1133">Transmembrane helix</keyword>
<evidence type="ECO:0000256" key="1">
    <source>
        <dbReference type="ARBA" id="ARBA00007316"/>
    </source>
</evidence>
<keyword evidence="4" id="KW-0547">Nucleotide-binding</keyword>
<name>A0A4T2C9K0_9MICO</name>
<evidence type="ECO:0000313" key="12">
    <source>
        <dbReference type="Proteomes" id="UP000306192"/>
    </source>
</evidence>
<feature type="compositionally biased region" description="Low complexity" evidence="9">
    <location>
        <begin position="497"/>
        <end position="508"/>
    </location>
</feature>
<evidence type="ECO:0000313" key="11">
    <source>
        <dbReference type="EMBL" id="TIH40890.1"/>
    </source>
</evidence>
<dbReference type="GO" id="GO:0042802">
    <property type="term" value="F:identical protein binding"/>
    <property type="evidence" value="ECO:0007669"/>
    <property type="project" value="UniProtKB-ARBA"/>
</dbReference>
<sequence length="516" mass="53971">MTIHDYVRVIRAHWIALVLLVILGACAAWGWSLVQTRVYNANSSGIVKLVSDNTIGATLASDSLAKSEATTFVGIGQSRAVAQLVITQLGLATTPEVLVQSITVTNIKDTPTLNVTARAATGTQAKELADAWITGMTKQIAIIENEALAQSSTTGTAAATPITFLVPVESAVVASEPVWPNVRLAVVIGGLIGLVLGLLYAFVRNVFDRRIRSASAVEEKFGLSVIGKLPVDRRLTDLNRILPDPDAAPIGTPTRHDYALGEAFRELRTNLRYMHVDNPPRVIVVTSPSPNDGKSTVTANLAVALAASGQKVIVVDGDLRKPSVAAAFGLVAEVGVTDLLIGSAEIDDLLQHWGTSGNLSVLGAGAIPPNPSELLGTRGMEALLRELSKDAMVLIDAPPLLPVTDAAILATIADGAIIVASAGKTTIDELELALANIAKTNGQVLGLILNRVPRGAANGRGYGYYYGSYVAESTARTASAATAAASRSEREVEQSGTHSATHSATRSTSRSHAHSL</sequence>
<dbReference type="OrthoDB" id="9812433at2"/>
<evidence type="ECO:0000256" key="7">
    <source>
        <dbReference type="ARBA" id="ARBA00023137"/>
    </source>
</evidence>
<reference evidence="11 12" key="1">
    <citation type="journal article" date="2019" name="Microorganisms">
        <title>Systematic Affiliation and Genome Analysis of Subtercola vilae DB165(T) with Particular Emphasis on Cold Adaptation of an Isolate from a High-Altitude Cold Volcano Lake.</title>
        <authorList>
            <person name="Villalobos A.S."/>
            <person name="Wiese J."/>
            <person name="Imhoff J.F."/>
            <person name="Dorador C."/>
            <person name="Keller A."/>
            <person name="Hentschel U."/>
        </authorList>
    </citation>
    <scope>NUCLEOTIDE SEQUENCE [LARGE SCALE GENOMIC DNA]</scope>
    <source>
        <strain evidence="11 12">DB165</strain>
    </source>
</reference>
<evidence type="ECO:0000256" key="4">
    <source>
        <dbReference type="ARBA" id="ARBA00022741"/>
    </source>
</evidence>
<dbReference type="InterPro" id="IPR005702">
    <property type="entry name" value="Wzc-like_C"/>
</dbReference>
<dbReference type="AlphaFoldDB" id="A0A4T2C9K0"/>
<dbReference type="InterPro" id="IPR050445">
    <property type="entry name" value="Bact_polysacc_biosynth/exp"/>
</dbReference>
<dbReference type="EC" id="2.7.10.2" evidence="2"/>
<keyword evidence="3 11" id="KW-0808">Transferase</keyword>
<dbReference type="Proteomes" id="UP000306192">
    <property type="component" value="Unassembled WGS sequence"/>
</dbReference>
<keyword evidence="6" id="KW-0067">ATP-binding</keyword>
<dbReference type="InterPro" id="IPR027417">
    <property type="entry name" value="P-loop_NTPase"/>
</dbReference>
<feature type="transmembrane region" description="Helical" evidence="10">
    <location>
        <begin position="184"/>
        <end position="203"/>
    </location>
</feature>
<accession>A0A4T2C9K0</accession>